<sequence length="597" mass="65763">MMAIGWTARPDPIIVASHDSPCACQNEAIYPDQGLPMAQINHTSALHSPMAGAYKRKRHTDLPTETSPPAKRCKFTRRHRATPFAPSFWDNLSKVSLTSLALREIDRRNAERQHLPIPAASGEVVSKDIARFARHGGPDLRHIRGFQAPQPIAVMSSTPSSTKPRSRQTESTGATSVTPRSRKSSAYDKNFEAHLAENGVYMNNRRSKPNNAKDIQNELAKERASLSPSKFSDGAFETFQRQNEDAVFESDVMATLVPRLCGTSDIRSKQNVLFTELKPITDDSAVKPKPDFFDGAHLLDLSPQLREDENLRAMVIPTKHLNVPVAPNFFLEAKGPEGNPIVAQRQACHVGAHGARAMGYLRNSGESEPGYDGNAYTISSTYHAGTGTLQLFSHHVTAPSAAEGQPEYHMTQLDTWGMTGNIDSFRRGATAFRNAREMAERYRGAFIHAANTRAAPATTVDNAGVTVAYEETSESAQLEAFESADLSECDAWQDADSVLQQLIADEEGEPLQGEAETTAMPRYLRAEEDSQNLSQDSGPRDHDDPSLSFASSFTSFDTEPLRSKRPRQSLSPPTRSKRTLPLTEAKKGEHRPRRSSK</sequence>
<accession>A0ACC4E2T4</accession>
<proteinExistence type="predicted"/>
<comment type="caution">
    <text evidence="1">The sequence shown here is derived from an EMBL/GenBank/DDBJ whole genome shotgun (WGS) entry which is preliminary data.</text>
</comment>
<reference evidence="1" key="1">
    <citation type="submission" date="2024-12" db="EMBL/GenBank/DDBJ databases">
        <title>Comparative genomics and development of molecular markers within Purpureocillium lilacinum and among Purpureocillium species.</title>
        <authorList>
            <person name="Yeh Z.-Y."/>
            <person name="Ni N.-T."/>
            <person name="Lo P.-H."/>
            <person name="Mushyakhwo K."/>
            <person name="Lin C.-F."/>
            <person name="Nai Y.-S."/>
        </authorList>
    </citation>
    <scope>NUCLEOTIDE SEQUENCE</scope>
    <source>
        <strain evidence="1">NCHU-NPUST-175</strain>
    </source>
</reference>
<protein>
    <submittedName>
        <fullName evidence="1">Uncharacterized protein</fullName>
    </submittedName>
</protein>
<dbReference type="EMBL" id="JBGNUJ010000003">
    <property type="protein sequence ID" value="KAL3962956.1"/>
    <property type="molecule type" value="Genomic_DNA"/>
</dbReference>
<name>A0ACC4E2T4_PURLI</name>
<evidence type="ECO:0000313" key="1">
    <source>
        <dbReference type="EMBL" id="KAL3962956.1"/>
    </source>
</evidence>
<organism evidence="1 2">
    <name type="scientific">Purpureocillium lilacinum</name>
    <name type="common">Paecilomyces lilacinus</name>
    <dbReference type="NCBI Taxonomy" id="33203"/>
    <lineage>
        <taxon>Eukaryota</taxon>
        <taxon>Fungi</taxon>
        <taxon>Dikarya</taxon>
        <taxon>Ascomycota</taxon>
        <taxon>Pezizomycotina</taxon>
        <taxon>Sordariomycetes</taxon>
        <taxon>Hypocreomycetidae</taxon>
        <taxon>Hypocreales</taxon>
        <taxon>Ophiocordycipitaceae</taxon>
        <taxon>Purpureocillium</taxon>
    </lineage>
</organism>
<keyword evidence="2" id="KW-1185">Reference proteome</keyword>
<evidence type="ECO:0000313" key="2">
    <source>
        <dbReference type="Proteomes" id="UP001638806"/>
    </source>
</evidence>
<gene>
    <name evidence="1" type="ORF">ACCO45_004479</name>
</gene>
<dbReference type="Proteomes" id="UP001638806">
    <property type="component" value="Unassembled WGS sequence"/>
</dbReference>